<accession>A0A1B6IFM4</accession>
<evidence type="ECO:0000313" key="2">
    <source>
        <dbReference type="EMBL" id="JAS85713.1"/>
    </source>
</evidence>
<reference evidence="2" key="1">
    <citation type="submission" date="2015-11" db="EMBL/GenBank/DDBJ databases">
        <title>De novo transcriptome assembly of four potential Pierce s Disease insect vectors from Arizona vineyards.</title>
        <authorList>
            <person name="Tassone E.E."/>
        </authorList>
    </citation>
    <scope>NUCLEOTIDE SEQUENCE</scope>
</reference>
<organism evidence="2">
    <name type="scientific">Homalodisca liturata</name>
    <dbReference type="NCBI Taxonomy" id="320908"/>
    <lineage>
        <taxon>Eukaryota</taxon>
        <taxon>Metazoa</taxon>
        <taxon>Ecdysozoa</taxon>
        <taxon>Arthropoda</taxon>
        <taxon>Hexapoda</taxon>
        <taxon>Insecta</taxon>
        <taxon>Pterygota</taxon>
        <taxon>Neoptera</taxon>
        <taxon>Paraneoptera</taxon>
        <taxon>Hemiptera</taxon>
        <taxon>Auchenorrhyncha</taxon>
        <taxon>Membracoidea</taxon>
        <taxon>Cicadellidae</taxon>
        <taxon>Cicadellinae</taxon>
        <taxon>Proconiini</taxon>
        <taxon>Homalodisca</taxon>
    </lineage>
</organism>
<name>A0A1B6IFM4_9HEMI</name>
<protein>
    <submittedName>
        <fullName evidence="2">Uncharacterized protein</fullName>
    </submittedName>
</protein>
<feature type="region of interest" description="Disordered" evidence="1">
    <location>
        <begin position="1"/>
        <end position="27"/>
    </location>
</feature>
<sequence length="103" mass="11030">RRPLRPSRPFCRNTRNQIGHPPTAGGPARPFCEVEIHAIKWTPANCNRPGLLVEIHAIKGTPAHCGRPGLFVKSKYTQSNGHPPTATGPAYPASVGSSGAVWT</sequence>
<dbReference type="AlphaFoldDB" id="A0A1B6IFM4"/>
<dbReference type="EMBL" id="GECU01021993">
    <property type="protein sequence ID" value="JAS85713.1"/>
    <property type="molecule type" value="Transcribed_RNA"/>
</dbReference>
<feature type="region of interest" description="Disordered" evidence="1">
    <location>
        <begin position="76"/>
        <end position="103"/>
    </location>
</feature>
<feature type="non-terminal residue" evidence="2">
    <location>
        <position position="103"/>
    </location>
</feature>
<feature type="non-terminal residue" evidence="2">
    <location>
        <position position="1"/>
    </location>
</feature>
<proteinExistence type="predicted"/>
<evidence type="ECO:0000256" key="1">
    <source>
        <dbReference type="SAM" id="MobiDB-lite"/>
    </source>
</evidence>
<gene>
    <name evidence="2" type="ORF">g.6610</name>
</gene>